<dbReference type="Proteomes" id="UP001159363">
    <property type="component" value="Chromosome 7"/>
</dbReference>
<comment type="caution">
    <text evidence="1">The sequence shown here is derived from an EMBL/GenBank/DDBJ whole genome shotgun (WGS) entry which is preliminary data.</text>
</comment>
<protein>
    <submittedName>
        <fullName evidence="1">Uncharacterized protein</fullName>
    </submittedName>
</protein>
<proteinExistence type="predicted"/>
<organism evidence="1 2">
    <name type="scientific">Dryococelus australis</name>
    <dbReference type="NCBI Taxonomy" id="614101"/>
    <lineage>
        <taxon>Eukaryota</taxon>
        <taxon>Metazoa</taxon>
        <taxon>Ecdysozoa</taxon>
        <taxon>Arthropoda</taxon>
        <taxon>Hexapoda</taxon>
        <taxon>Insecta</taxon>
        <taxon>Pterygota</taxon>
        <taxon>Neoptera</taxon>
        <taxon>Polyneoptera</taxon>
        <taxon>Phasmatodea</taxon>
        <taxon>Verophasmatodea</taxon>
        <taxon>Anareolatae</taxon>
        <taxon>Phasmatidae</taxon>
        <taxon>Eurycanthinae</taxon>
        <taxon>Dryococelus</taxon>
    </lineage>
</organism>
<dbReference type="EMBL" id="JARBHB010000008">
    <property type="protein sequence ID" value="KAJ8876300.1"/>
    <property type="molecule type" value="Genomic_DNA"/>
</dbReference>
<keyword evidence="2" id="KW-1185">Reference proteome</keyword>
<evidence type="ECO:0000313" key="1">
    <source>
        <dbReference type="EMBL" id="KAJ8876300.1"/>
    </source>
</evidence>
<name>A0ABQ9GW95_9NEOP</name>
<accession>A0ABQ9GW95</accession>
<reference evidence="1 2" key="1">
    <citation type="submission" date="2023-02" db="EMBL/GenBank/DDBJ databases">
        <title>LHISI_Scaffold_Assembly.</title>
        <authorList>
            <person name="Stuart O.P."/>
            <person name="Cleave R."/>
            <person name="Magrath M.J.L."/>
            <person name="Mikheyev A.S."/>
        </authorList>
    </citation>
    <scope>NUCLEOTIDE SEQUENCE [LARGE SCALE GENOMIC DNA]</scope>
    <source>
        <strain evidence="1">Daus_M_001</strain>
        <tissue evidence="1">Leg muscle</tissue>
    </source>
</reference>
<sequence>MLLQGVLVCGVSECDEWYASSESPVQSVCVSVGNIVCAGCVLREQVHDRGRTGQEHAADLRCPCMWISECDEWYTSSESLYRVWMKCRNIAVCRLCSSRASARQRKNGLCSSRASARQRKKVRTAADLSRDVCCYKVSLYVELVNVMSGMPAVSHLYRVVFFESKCTTEEERVRNMLQILGRDVCCYKVSLYVELVNVMSGMPAVSHLYRVVFFECKCTTEEERVRNMLQILGRDVCCYKVSLYVELVNVMSGMPAVSHLYRSECTTEEEQVRNMLQILGRDVCCYKVSLYVELVNVMSGMPAVSHLYRVVFFESECTTEEERVRNMLQILGRDVCCYKVSLYVELVNVMSGIPAVSHLYRVVFFESECTTEEERVRNMLQILGRDVCCYKVSLYVELVNVMSGMPAVSHLYRVVFFESECTTEEERVRNMLQIWSGDYEDASPDNFAYLLEGMGLFDAAATLKPSSPYTFIAIEVSSPRTHLHKIQLDTGNGNNDIDSGLQIARVDPSINRAQQGVKCLQNSITVVQIAGQLPVGCNVSCTQITLHATQPCPNIVHATRIVAVLEPLVIVLLAQSQPNLNQLHDGASGNQRFPREPAHSWLMWESNIDDKQDGLQQTANKMDARQQRRWMSAADDDREVEYEKTLPEEQKKRQEVLGDLNVSCVPSRYWWAILSEQSSLLLSEPYFLPLNGWEEEGSSSVVGLVAQRMAGLRRVLVDS</sequence>
<evidence type="ECO:0000313" key="2">
    <source>
        <dbReference type="Proteomes" id="UP001159363"/>
    </source>
</evidence>
<gene>
    <name evidence="1" type="ORF">PR048_020745</name>
</gene>